<dbReference type="AlphaFoldDB" id="A0A2T3KBR6"/>
<proteinExistence type="predicted"/>
<feature type="chain" id="PRO_5015543224" description="Pilus assembly protein E-set like domain-containing protein" evidence="1">
    <location>
        <begin position="23"/>
        <end position="794"/>
    </location>
</feature>
<dbReference type="RefSeq" id="WP_107290079.1">
    <property type="nucleotide sequence ID" value="NZ_PYNF01000035.1"/>
</dbReference>
<evidence type="ECO:0000313" key="3">
    <source>
        <dbReference type="EMBL" id="PSU92056.1"/>
    </source>
</evidence>
<dbReference type="InterPro" id="IPR032636">
    <property type="entry name" value="Pilus_assem_E-set-like_dom"/>
</dbReference>
<dbReference type="PANTHER" id="PTHR30451">
    <property type="entry name" value="OUTER MEMBRANE USHER PROTEIN"/>
    <property type="match status" value="1"/>
</dbReference>
<dbReference type="GO" id="GO:0009297">
    <property type="term" value="P:pilus assembly"/>
    <property type="evidence" value="ECO:0007669"/>
    <property type="project" value="InterPro"/>
</dbReference>
<reference evidence="3 4" key="1">
    <citation type="submission" date="2018-01" db="EMBL/GenBank/DDBJ databases">
        <title>Whole genome sequencing of Histamine producing bacteria.</title>
        <authorList>
            <person name="Butler K."/>
        </authorList>
    </citation>
    <scope>NUCLEOTIDE SEQUENCE [LARGE SCALE GENOMIC DNA]</scope>
    <source>
        <strain evidence="3 4">FS-7.2</strain>
    </source>
</reference>
<dbReference type="GO" id="GO:0009279">
    <property type="term" value="C:cell outer membrane"/>
    <property type="evidence" value="ECO:0007669"/>
    <property type="project" value="TreeGrafter"/>
</dbReference>
<sequence>MAEIMNKYIVMLLVMNSSIAYADKDVLVTSILTNRLVENNYSNLQSVNLLPTVKNSSNYNNLLNFSKKEIKVVIVGLEDKFEPLTISAQVSYYSVVISDTKEIVVYLNNLGIKNNDAIKIANTLAAGISTSNKCTGERNSCLISNQNLEFVNDYYDKVLRIFIPSSYFKKKRKKEKYLKDDGLSNLWITKFYGNYEHNSSSSYFSTLDNYIGLGPGYLNFNGLINQQDQDVKSAQYVYNFNKYTLLFGLNDNINDLSDITQNSFLSDKKFTGVTFAKTNNLLVKNIANNSIQFFTPSEGTLEVKKDGKVIFQKYVQSGQNSLFYSELPPGSYNVSLTVTNNKNIIYQGDDYIYNLNYGDSGSSPYARVGKVEINDLDYNDLEVGISYPIFDSFKLLLNSYLIGNDFYYSTGLRYRGEQFNTSLNYSKGNAEEKTRFNLNYGFLFLQVTRNKNDNQNDKYYKITTQNNTQANLSANYQLDGKTNLYSSVFYNKYDNNNDENYDFNVGLTRRFDNNISINTSYAIRNDNNLFSVNISIPLGNNINYSGSINSSEDYNQFYSSINYTDKLYGKNITITPSATYTPENDDSWVKSINASINSNNKNYDSSLRIGSNNSDVNYGISFSTTQVVSDYGIDYTNENTLSSLYINAPNSSDILGTLNLINSSNGNNREYNLKDGQKIYIPTYSQDKINYSINNNIFLRNSTINNRNNVDFIPGKMKTLSLDVIDSSSITVINSGLENINCKGSACLKKTPIQNNVVDLIVEPDKYFEILLGEKICWQGNLSKLDKKAIVCGE</sequence>
<comment type="caution">
    <text evidence="3">The sequence shown here is derived from an EMBL/GenBank/DDBJ whole genome shotgun (WGS) entry which is preliminary data.</text>
</comment>
<keyword evidence="1" id="KW-0732">Signal</keyword>
<feature type="domain" description="Pilus assembly protein E-set like" evidence="2">
    <location>
        <begin position="289"/>
        <end position="349"/>
    </location>
</feature>
<evidence type="ECO:0000313" key="4">
    <source>
        <dbReference type="Proteomes" id="UP000241426"/>
    </source>
</evidence>
<protein>
    <recommendedName>
        <fullName evidence="2">Pilus assembly protein E-set like domain-containing protein</fullName>
    </recommendedName>
</protein>
<name>A0A2T3KBR6_9GAMM</name>
<evidence type="ECO:0000259" key="2">
    <source>
        <dbReference type="Pfam" id="PF16967"/>
    </source>
</evidence>
<feature type="signal peptide" evidence="1">
    <location>
        <begin position="1"/>
        <end position="22"/>
    </location>
</feature>
<dbReference type="Pfam" id="PF00577">
    <property type="entry name" value="Usher"/>
    <property type="match status" value="1"/>
</dbReference>
<dbReference type="PANTHER" id="PTHR30451:SF8">
    <property type="entry name" value="FIMBRIAL USHER PROTEIN"/>
    <property type="match status" value="1"/>
</dbReference>
<gene>
    <name evidence="3" type="ORF">C9J27_22610</name>
</gene>
<dbReference type="EMBL" id="PYNF01000035">
    <property type="protein sequence ID" value="PSU92056.1"/>
    <property type="molecule type" value="Genomic_DNA"/>
</dbReference>
<dbReference type="InterPro" id="IPR000015">
    <property type="entry name" value="Fimb_usher"/>
</dbReference>
<evidence type="ECO:0000256" key="1">
    <source>
        <dbReference type="SAM" id="SignalP"/>
    </source>
</evidence>
<dbReference type="GO" id="GO:0015473">
    <property type="term" value="F:fimbrial usher porin activity"/>
    <property type="evidence" value="ECO:0007669"/>
    <property type="project" value="InterPro"/>
</dbReference>
<accession>A0A2T3KBR6</accession>
<dbReference type="Proteomes" id="UP000241426">
    <property type="component" value="Unassembled WGS sequence"/>
</dbReference>
<organism evidence="3 4">
    <name type="scientific">Photobacterium kishitanii</name>
    <dbReference type="NCBI Taxonomy" id="318456"/>
    <lineage>
        <taxon>Bacteria</taxon>
        <taxon>Pseudomonadati</taxon>
        <taxon>Pseudomonadota</taxon>
        <taxon>Gammaproteobacteria</taxon>
        <taxon>Vibrionales</taxon>
        <taxon>Vibrionaceae</taxon>
        <taxon>Photobacterium</taxon>
    </lineage>
</organism>
<dbReference type="Pfam" id="PF16967">
    <property type="entry name" value="TcfC"/>
    <property type="match status" value="1"/>
</dbReference>